<dbReference type="InterPro" id="IPR015889">
    <property type="entry name" value="Intradiol_dOase_core"/>
</dbReference>
<dbReference type="PANTHER" id="PTHR34315:SF1">
    <property type="entry name" value="INTRADIOL RING-CLEAVAGE DIOXYGENASES DOMAIN-CONTAINING PROTEIN-RELATED"/>
    <property type="match status" value="1"/>
</dbReference>
<feature type="chain" id="PRO_5040303896" evidence="2">
    <location>
        <begin position="22"/>
        <end position="396"/>
    </location>
</feature>
<accession>A0A9P4V7X8</accession>
<dbReference type="CDD" id="cd03457">
    <property type="entry name" value="intradiol_dioxygenase_like"/>
    <property type="match status" value="1"/>
</dbReference>
<dbReference type="Proteomes" id="UP000799444">
    <property type="component" value="Unassembled WGS sequence"/>
</dbReference>
<dbReference type="InterPro" id="IPR000627">
    <property type="entry name" value="Intradiol_dOase_C"/>
</dbReference>
<evidence type="ECO:0000313" key="5">
    <source>
        <dbReference type="Proteomes" id="UP000799444"/>
    </source>
</evidence>
<sequence length="396" mass="42749">MVAFNHLVLLVTSLLPIGSLAHPGHDVRAEVAQRAAYMAKAERRSLAHCADKLKERGITQRSIARRQAAVESLRTKRSLDTRDFNKALNTSHHSPNNYTMETPTDLLFAGNNSCILSPEVTEGPYYVSGELIRQNVVEKQEGVPLMFEIQVLDVNTCEPIPGIYVEMWSCNSTGIYGGVAGGNPMGPADDRELNNTMLRGIQQTEKDGVVMFDTIFPGHYTMRTAHIHVMAHINATKLPNNTVTGGTVSHVGQLFFDQSLISEVEAVHPYTSNTQALTTNAQDFIMAQEAANGDPIMEYTYVGSKIENGLFGWMAFGVDPSANRTVNAAATWGKNGGKANPIPAFPGFPPGFSGGFPGFPSGFSFPPFPTNFPMPTNAPRPSVTPTAQPSAPPTGA</sequence>
<protein>
    <submittedName>
        <fullName evidence="4">Aromatic compound dioxygenase</fullName>
    </submittedName>
</protein>
<evidence type="ECO:0000256" key="1">
    <source>
        <dbReference type="SAM" id="MobiDB-lite"/>
    </source>
</evidence>
<dbReference type="OrthoDB" id="121380at2759"/>
<organism evidence="4 5">
    <name type="scientific">Polyplosphaeria fusca</name>
    <dbReference type="NCBI Taxonomy" id="682080"/>
    <lineage>
        <taxon>Eukaryota</taxon>
        <taxon>Fungi</taxon>
        <taxon>Dikarya</taxon>
        <taxon>Ascomycota</taxon>
        <taxon>Pezizomycotina</taxon>
        <taxon>Dothideomycetes</taxon>
        <taxon>Pleosporomycetidae</taxon>
        <taxon>Pleosporales</taxon>
        <taxon>Tetraplosphaeriaceae</taxon>
        <taxon>Polyplosphaeria</taxon>
    </lineage>
</organism>
<dbReference type="PANTHER" id="PTHR34315">
    <property type="match status" value="1"/>
</dbReference>
<feature type="region of interest" description="Disordered" evidence="1">
    <location>
        <begin position="370"/>
        <end position="396"/>
    </location>
</feature>
<proteinExistence type="predicted"/>
<evidence type="ECO:0000259" key="3">
    <source>
        <dbReference type="Pfam" id="PF00775"/>
    </source>
</evidence>
<dbReference type="EMBL" id="ML996106">
    <property type="protein sequence ID" value="KAF2738885.1"/>
    <property type="molecule type" value="Genomic_DNA"/>
</dbReference>
<evidence type="ECO:0000313" key="4">
    <source>
        <dbReference type="EMBL" id="KAF2738885.1"/>
    </source>
</evidence>
<dbReference type="SUPFAM" id="SSF49482">
    <property type="entry name" value="Aromatic compound dioxygenase"/>
    <property type="match status" value="1"/>
</dbReference>
<feature type="domain" description="Intradiol ring-cleavage dioxygenases" evidence="3">
    <location>
        <begin position="122"/>
        <end position="225"/>
    </location>
</feature>
<keyword evidence="2" id="KW-0732">Signal</keyword>
<keyword evidence="4" id="KW-0223">Dioxygenase</keyword>
<dbReference type="GO" id="GO:0008199">
    <property type="term" value="F:ferric iron binding"/>
    <property type="evidence" value="ECO:0007669"/>
    <property type="project" value="InterPro"/>
</dbReference>
<comment type="caution">
    <text evidence="4">The sequence shown here is derived from an EMBL/GenBank/DDBJ whole genome shotgun (WGS) entry which is preliminary data.</text>
</comment>
<keyword evidence="5" id="KW-1185">Reference proteome</keyword>
<dbReference type="AlphaFoldDB" id="A0A9P4V7X8"/>
<keyword evidence="4" id="KW-0560">Oxidoreductase</keyword>
<dbReference type="Gene3D" id="2.60.130.10">
    <property type="entry name" value="Aromatic compound dioxygenase"/>
    <property type="match status" value="1"/>
</dbReference>
<evidence type="ECO:0000256" key="2">
    <source>
        <dbReference type="SAM" id="SignalP"/>
    </source>
</evidence>
<name>A0A9P4V7X8_9PLEO</name>
<dbReference type="Pfam" id="PF00775">
    <property type="entry name" value="Dioxygenase_C"/>
    <property type="match status" value="1"/>
</dbReference>
<feature type="signal peptide" evidence="2">
    <location>
        <begin position="1"/>
        <end position="21"/>
    </location>
</feature>
<dbReference type="GO" id="GO:0016702">
    <property type="term" value="F:oxidoreductase activity, acting on single donors with incorporation of molecular oxygen, incorporation of two atoms of oxygen"/>
    <property type="evidence" value="ECO:0007669"/>
    <property type="project" value="InterPro"/>
</dbReference>
<gene>
    <name evidence="4" type="ORF">EJ04DRAFT_531993</name>
</gene>
<reference evidence="4" key="1">
    <citation type="journal article" date="2020" name="Stud. Mycol.">
        <title>101 Dothideomycetes genomes: a test case for predicting lifestyles and emergence of pathogens.</title>
        <authorList>
            <person name="Haridas S."/>
            <person name="Albert R."/>
            <person name="Binder M."/>
            <person name="Bloem J."/>
            <person name="Labutti K."/>
            <person name="Salamov A."/>
            <person name="Andreopoulos B."/>
            <person name="Baker S."/>
            <person name="Barry K."/>
            <person name="Bills G."/>
            <person name="Bluhm B."/>
            <person name="Cannon C."/>
            <person name="Castanera R."/>
            <person name="Culley D."/>
            <person name="Daum C."/>
            <person name="Ezra D."/>
            <person name="Gonzalez J."/>
            <person name="Henrissat B."/>
            <person name="Kuo A."/>
            <person name="Liang C."/>
            <person name="Lipzen A."/>
            <person name="Lutzoni F."/>
            <person name="Magnuson J."/>
            <person name="Mondo S."/>
            <person name="Nolan M."/>
            <person name="Ohm R."/>
            <person name="Pangilinan J."/>
            <person name="Park H.-J."/>
            <person name="Ramirez L."/>
            <person name="Alfaro M."/>
            <person name="Sun H."/>
            <person name="Tritt A."/>
            <person name="Yoshinaga Y."/>
            <person name="Zwiers L.-H."/>
            <person name="Turgeon B."/>
            <person name="Goodwin S."/>
            <person name="Spatafora J."/>
            <person name="Crous P."/>
            <person name="Grigoriev I."/>
        </authorList>
    </citation>
    <scope>NUCLEOTIDE SEQUENCE</scope>
    <source>
        <strain evidence="4">CBS 125425</strain>
    </source>
</reference>